<evidence type="ECO:0000256" key="1">
    <source>
        <dbReference type="SAM" id="MobiDB-lite"/>
    </source>
</evidence>
<feature type="compositionally biased region" description="Pro residues" evidence="1">
    <location>
        <begin position="873"/>
        <end position="890"/>
    </location>
</feature>
<feature type="compositionally biased region" description="Polar residues" evidence="1">
    <location>
        <begin position="700"/>
        <end position="709"/>
    </location>
</feature>
<feature type="compositionally biased region" description="Basic and acidic residues" evidence="1">
    <location>
        <begin position="819"/>
        <end position="842"/>
    </location>
</feature>
<feature type="compositionally biased region" description="Low complexity" evidence="1">
    <location>
        <begin position="607"/>
        <end position="625"/>
    </location>
</feature>
<accession>A0A9P5MRN9</accession>
<reference evidence="2" key="1">
    <citation type="submission" date="2019-10" db="EMBL/GenBank/DDBJ databases">
        <authorList>
            <consortium name="DOE Joint Genome Institute"/>
            <person name="Kuo A."/>
            <person name="Miyauchi S."/>
            <person name="Kiss E."/>
            <person name="Drula E."/>
            <person name="Kohler A."/>
            <person name="Sanchez-Garcia M."/>
            <person name="Andreopoulos B."/>
            <person name="Barry K.W."/>
            <person name="Bonito G."/>
            <person name="Buee M."/>
            <person name="Carver A."/>
            <person name="Chen C."/>
            <person name="Cichocki N."/>
            <person name="Clum A."/>
            <person name="Culley D."/>
            <person name="Crous P.W."/>
            <person name="Fauchery L."/>
            <person name="Girlanda M."/>
            <person name="Hayes R."/>
            <person name="Keri Z."/>
            <person name="LaButti K."/>
            <person name="Lipzen A."/>
            <person name="Lombard V."/>
            <person name="Magnuson J."/>
            <person name="Maillard F."/>
            <person name="Morin E."/>
            <person name="Murat C."/>
            <person name="Nolan M."/>
            <person name="Ohm R."/>
            <person name="Pangilinan J."/>
            <person name="Pereira M."/>
            <person name="Perotto S."/>
            <person name="Peter M."/>
            <person name="Riley R."/>
            <person name="Sitrit Y."/>
            <person name="Stielow B."/>
            <person name="Szollosi G."/>
            <person name="Zifcakova L."/>
            <person name="Stursova M."/>
            <person name="Spatafora J.W."/>
            <person name="Tedersoo L."/>
            <person name="Vaario L.-M."/>
            <person name="Yamada A."/>
            <person name="Yan M."/>
            <person name="Wang P."/>
            <person name="Xu J."/>
            <person name="Bruns T."/>
            <person name="Baldrian P."/>
            <person name="Vilgalys R."/>
            <person name="Henrissat B."/>
            <person name="Grigoriev I.V."/>
            <person name="Hibbett D."/>
            <person name="Nagy L.G."/>
            <person name="Martin F.M."/>
        </authorList>
    </citation>
    <scope>NUCLEOTIDE SEQUENCE</scope>
    <source>
        <strain evidence="2">Prilba</strain>
    </source>
</reference>
<feature type="region of interest" description="Disordered" evidence="1">
    <location>
        <begin position="1"/>
        <end position="25"/>
    </location>
</feature>
<evidence type="ECO:0000313" key="2">
    <source>
        <dbReference type="EMBL" id="KAF8476324.1"/>
    </source>
</evidence>
<dbReference type="OrthoDB" id="3254160at2759"/>
<comment type="caution">
    <text evidence="2">The sequence shown here is derived from an EMBL/GenBank/DDBJ whole genome shotgun (WGS) entry which is preliminary data.</text>
</comment>
<dbReference type="Proteomes" id="UP000759537">
    <property type="component" value="Unassembled WGS sequence"/>
</dbReference>
<feature type="compositionally biased region" description="Basic and acidic residues" evidence="1">
    <location>
        <begin position="898"/>
        <end position="911"/>
    </location>
</feature>
<evidence type="ECO:0000313" key="3">
    <source>
        <dbReference type="Proteomes" id="UP000759537"/>
    </source>
</evidence>
<dbReference type="PANTHER" id="PTHR48125:SF10">
    <property type="entry name" value="OS12G0136300 PROTEIN"/>
    <property type="match status" value="1"/>
</dbReference>
<feature type="compositionally biased region" description="Basic and acidic residues" evidence="1">
    <location>
        <begin position="676"/>
        <end position="686"/>
    </location>
</feature>
<feature type="compositionally biased region" description="Basic and acidic residues" evidence="1">
    <location>
        <begin position="766"/>
        <end position="778"/>
    </location>
</feature>
<feature type="compositionally biased region" description="Polar residues" evidence="1">
    <location>
        <begin position="591"/>
        <end position="604"/>
    </location>
</feature>
<organism evidence="2 3">
    <name type="scientific">Russula ochroleuca</name>
    <dbReference type="NCBI Taxonomy" id="152965"/>
    <lineage>
        <taxon>Eukaryota</taxon>
        <taxon>Fungi</taxon>
        <taxon>Dikarya</taxon>
        <taxon>Basidiomycota</taxon>
        <taxon>Agaricomycotina</taxon>
        <taxon>Agaricomycetes</taxon>
        <taxon>Russulales</taxon>
        <taxon>Russulaceae</taxon>
        <taxon>Russula</taxon>
    </lineage>
</organism>
<proteinExistence type="predicted"/>
<feature type="compositionally biased region" description="Basic and acidic residues" evidence="1">
    <location>
        <begin position="718"/>
        <end position="727"/>
    </location>
</feature>
<keyword evidence="3" id="KW-1185">Reference proteome</keyword>
<dbReference type="EMBL" id="WHVB01000015">
    <property type="protein sequence ID" value="KAF8476324.1"/>
    <property type="molecule type" value="Genomic_DNA"/>
</dbReference>
<feature type="compositionally biased region" description="Low complexity" evidence="1">
    <location>
        <begin position="936"/>
        <end position="958"/>
    </location>
</feature>
<name>A0A9P5MRN9_9AGAM</name>
<sequence length="1044" mass="114724">MAAIVGPPKATSSPPPAPAQSQSQSYFETVSSNLVKLGLTLEDFLHDPYQEPAPQENFLSNPLYHGVPLVPPLAIADQGPKNGKPAPTPAPIFILDQICSQTFGSVDALNYEIIEEEGKERKRCILTITRPNGATRSYTSKPEFARKAEARAAAAAIAVDMGAIDFIKHGSPEAVAKRGLVLAPLDAPGSVQEPSTTDAEGDPAVKEIEKCCVEWRAGRVKPRWIFLIDSKPTGKYGCALQIKLSLHLFRVCSVDVIHPSFEEAKAACAADAIAEGILDFIMFGNGQTAPAEKRLFDPHEDDATSASPPVTLTLQGFFEALPRPLPEPVDDKTVAEINAPGWLNTLIQSARGGKLDNKFIWTTDTKLGSMFVPFFKPFAPPFEPSLTYVLLIIHPLGLAHGAVLRLTRPDEVHTYMVDPQFPKRADAKNAVCLAALAAGVGAYVRAVSVALETKISPETKTIVYDSILPLLTTEYAKFWPNKPPEMFEFTKDRDACGCVMTLKLTEQPEENQKRCWTIPADFRNKNDARVAVVHLAFGQGAIEFLRFRGESPPEGYKVELPPPREPKRAKRKGVDAENESEVPKKLKLLSQAEQFLASTLSSKPTEPRASGSGSSGPSRVRPSTSAVPIFLPRPGYIDPKPEPGELPAEPPTYQPEHLPTNTPRWPTGAHPTFSEPTHEYPPRRTAEPPFLSTHHRSRSSEPGLTSYSYGTREHGRRHQYELGDTRYDGPGLYASDPYYAPPPAPHTEPWHARPPISVYPEEEDDAYRRSYRDVDYGRGYDYGYDYDYDYDYERDHYARPPPPPPPASVPPGPGGRGYAEYERSGYDYDPGYARDRSYDHIAHTHLQYPLSPPPQPAELTARPMSPPRRWVPAPAPPAPPVLAPPSPPRVWEPGPRAAEVDSRRSGARDPRLLSGEPSEPPEPSLPRAADVVVPESTFVSASGSASPSSTPPSSNTIAHMVPASSKEELFEYCKVHGHPRPQFFDALDNSGGAAAVRHKVWVVLGSERFELPTTHAGVYEGEEKMARKVLRHLRSRDTGEAQQE</sequence>
<feature type="compositionally biased region" description="Pro residues" evidence="1">
    <location>
        <begin position="799"/>
        <end position="813"/>
    </location>
</feature>
<dbReference type="AlphaFoldDB" id="A0A9P5MRN9"/>
<feature type="region of interest" description="Disordered" evidence="1">
    <location>
        <begin position="553"/>
        <end position="958"/>
    </location>
</feature>
<gene>
    <name evidence="2" type="ORF">DFH94DRAFT_108011</name>
</gene>
<dbReference type="PANTHER" id="PTHR48125">
    <property type="entry name" value="LP07818P1"/>
    <property type="match status" value="1"/>
</dbReference>
<protein>
    <submittedName>
        <fullName evidence="2">Uncharacterized protein</fullName>
    </submittedName>
</protein>
<reference evidence="2" key="2">
    <citation type="journal article" date="2020" name="Nat. Commun.">
        <title>Large-scale genome sequencing of mycorrhizal fungi provides insights into the early evolution of symbiotic traits.</title>
        <authorList>
            <person name="Miyauchi S."/>
            <person name="Kiss E."/>
            <person name="Kuo A."/>
            <person name="Drula E."/>
            <person name="Kohler A."/>
            <person name="Sanchez-Garcia M."/>
            <person name="Morin E."/>
            <person name="Andreopoulos B."/>
            <person name="Barry K.W."/>
            <person name="Bonito G."/>
            <person name="Buee M."/>
            <person name="Carver A."/>
            <person name="Chen C."/>
            <person name="Cichocki N."/>
            <person name="Clum A."/>
            <person name="Culley D."/>
            <person name="Crous P.W."/>
            <person name="Fauchery L."/>
            <person name="Girlanda M."/>
            <person name="Hayes R.D."/>
            <person name="Keri Z."/>
            <person name="LaButti K."/>
            <person name="Lipzen A."/>
            <person name="Lombard V."/>
            <person name="Magnuson J."/>
            <person name="Maillard F."/>
            <person name="Murat C."/>
            <person name="Nolan M."/>
            <person name="Ohm R.A."/>
            <person name="Pangilinan J."/>
            <person name="Pereira M.F."/>
            <person name="Perotto S."/>
            <person name="Peter M."/>
            <person name="Pfister S."/>
            <person name="Riley R."/>
            <person name="Sitrit Y."/>
            <person name="Stielow J.B."/>
            <person name="Szollosi G."/>
            <person name="Zifcakova L."/>
            <person name="Stursova M."/>
            <person name="Spatafora J.W."/>
            <person name="Tedersoo L."/>
            <person name="Vaario L.M."/>
            <person name="Yamada A."/>
            <person name="Yan M."/>
            <person name="Wang P."/>
            <person name="Xu J."/>
            <person name="Bruns T."/>
            <person name="Baldrian P."/>
            <person name="Vilgalys R."/>
            <person name="Dunand C."/>
            <person name="Henrissat B."/>
            <person name="Grigoriev I.V."/>
            <person name="Hibbett D."/>
            <person name="Nagy L.G."/>
            <person name="Martin F.M."/>
        </authorList>
    </citation>
    <scope>NUCLEOTIDE SEQUENCE</scope>
    <source>
        <strain evidence="2">Prilba</strain>
    </source>
</reference>